<feature type="region of interest" description="Disordered" evidence="1">
    <location>
        <begin position="60"/>
        <end position="98"/>
    </location>
</feature>
<dbReference type="Proteomes" id="UP000645828">
    <property type="component" value="Unassembled WGS sequence"/>
</dbReference>
<proteinExistence type="predicted"/>
<evidence type="ECO:0000313" key="2">
    <source>
        <dbReference type="EMBL" id="CAD7692095.1"/>
    </source>
</evidence>
<keyword evidence="3" id="KW-1185">Reference proteome</keyword>
<dbReference type="EMBL" id="CAJHUB010000775">
    <property type="protein sequence ID" value="CAD7692095.1"/>
    <property type="molecule type" value="Genomic_DNA"/>
</dbReference>
<gene>
    <name evidence="2" type="ORF">NYPRO_LOCUS24889</name>
</gene>
<dbReference type="AlphaFoldDB" id="A0A811ZTZ7"/>
<organism evidence="2 3">
    <name type="scientific">Nyctereutes procyonoides</name>
    <name type="common">Raccoon dog</name>
    <name type="synonym">Canis procyonoides</name>
    <dbReference type="NCBI Taxonomy" id="34880"/>
    <lineage>
        <taxon>Eukaryota</taxon>
        <taxon>Metazoa</taxon>
        <taxon>Chordata</taxon>
        <taxon>Craniata</taxon>
        <taxon>Vertebrata</taxon>
        <taxon>Euteleostomi</taxon>
        <taxon>Mammalia</taxon>
        <taxon>Eutheria</taxon>
        <taxon>Laurasiatheria</taxon>
        <taxon>Carnivora</taxon>
        <taxon>Caniformia</taxon>
        <taxon>Canidae</taxon>
        <taxon>Nyctereutes</taxon>
    </lineage>
</organism>
<evidence type="ECO:0000313" key="3">
    <source>
        <dbReference type="Proteomes" id="UP000645828"/>
    </source>
</evidence>
<sequence>MTQRFHSAPRLSHQAPITLDSEGMATQLLADEALIWNPGLTGTSQRQPCLQESLLGWPWPRWERPRGRQEGPLQNSPENPSREFQKGVPPAVATSGPWTGRVPAEPLAVRSPVCAASAGRPSCSGPTWHSTSTCTPEQAICVQPVQEALRRECQAQRAPTHALGGEAIYMR</sequence>
<reference evidence="2" key="1">
    <citation type="submission" date="2020-12" db="EMBL/GenBank/DDBJ databases">
        <authorList>
            <consortium name="Molecular Ecology Group"/>
        </authorList>
    </citation>
    <scope>NUCLEOTIDE SEQUENCE</scope>
    <source>
        <strain evidence="2">TBG_1078</strain>
    </source>
</reference>
<protein>
    <submittedName>
        <fullName evidence="2">(raccoon dog) hypothetical protein</fullName>
    </submittedName>
</protein>
<name>A0A811ZTZ7_NYCPR</name>
<evidence type="ECO:0000256" key="1">
    <source>
        <dbReference type="SAM" id="MobiDB-lite"/>
    </source>
</evidence>
<accession>A0A811ZTZ7</accession>
<comment type="caution">
    <text evidence="2">The sequence shown here is derived from an EMBL/GenBank/DDBJ whole genome shotgun (WGS) entry which is preliminary data.</text>
</comment>